<evidence type="ECO:0000256" key="13">
    <source>
        <dbReference type="ARBA" id="ARBA00047880"/>
    </source>
</evidence>
<dbReference type="GO" id="GO:0005524">
    <property type="term" value="F:ATP binding"/>
    <property type="evidence" value="ECO:0007669"/>
    <property type="project" value="UniProtKB-UniRule"/>
</dbReference>
<dbReference type="PATRIC" id="fig|1215343.11.peg.262"/>
<dbReference type="GO" id="GO:0009398">
    <property type="term" value="P:FMN biosynthetic process"/>
    <property type="evidence" value="ECO:0007669"/>
    <property type="project" value="UniProtKB-UniRule"/>
</dbReference>
<dbReference type="Proteomes" id="UP000010799">
    <property type="component" value="Chromosome"/>
</dbReference>
<dbReference type="STRING" id="1215343.B488_02530"/>
<evidence type="ECO:0000256" key="6">
    <source>
        <dbReference type="ARBA" id="ARBA00022679"/>
    </source>
</evidence>
<organism evidence="17 18">
    <name type="scientific">Liberibacter crescens (strain BT-1)</name>
    <dbReference type="NCBI Taxonomy" id="1215343"/>
    <lineage>
        <taxon>Bacteria</taxon>
        <taxon>Pseudomonadati</taxon>
        <taxon>Pseudomonadota</taxon>
        <taxon>Alphaproteobacteria</taxon>
        <taxon>Hyphomicrobiales</taxon>
        <taxon>Rhizobiaceae</taxon>
        <taxon>Liberibacter</taxon>
    </lineage>
</organism>
<keyword evidence="7 15" id="KW-0548">Nucleotidyltransferase</keyword>
<dbReference type="EC" id="2.7.7.2" evidence="15"/>
<keyword evidence="4 15" id="KW-0285">Flavoprotein</keyword>
<dbReference type="GO" id="GO:0003919">
    <property type="term" value="F:FMN adenylyltransferase activity"/>
    <property type="evidence" value="ECO:0007669"/>
    <property type="project" value="UniProtKB-UniRule"/>
</dbReference>
<dbReference type="HOGENOM" id="CLU_048437_0_1_5"/>
<keyword evidence="8 15" id="KW-0547">Nucleotide-binding</keyword>
<dbReference type="InterPro" id="IPR015864">
    <property type="entry name" value="FAD_synthase"/>
</dbReference>
<gene>
    <name evidence="17" type="ordered locus">B488_02530</name>
</gene>
<evidence type="ECO:0000256" key="10">
    <source>
        <dbReference type="ARBA" id="ARBA00022827"/>
    </source>
</evidence>
<name>L0EV25_LIBCB</name>
<dbReference type="CDD" id="cd02064">
    <property type="entry name" value="FAD_synthetase_N"/>
    <property type="match status" value="1"/>
</dbReference>
<dbReference type="InterPro" id="IPR023468">
    <property type="entry name" value="Riboflavin_kinase"/>
</dbReference>
<dbReference type="GO" id="GO:0008531">
    <property type="term" value="F:riboflavin kinase activity"/>
    <property type="evidence" value="ECO:0007669"/>
    <property type="project" value="UniProtKB-UniRule"/>
</dbReference>
<reference evidence="17 18" key="1">
    <citation type="journal article" date="2012" name="Stand. Genomic Sci.">
        <title>Complete genome sequence of Liberibacter crescens BT-1.</title>
        <authorList>
            <person name="Leonard M.T."/>
            <person name="Fagen J.R."/>
            <person name="Davis-Richardson A.G."/>
            <person name="Davis M.J."/>
            <person name="Triplett E.W."/>
        </authorList>
    </citation>
    <scope>NUCLEOTIDE SEQUENCE [LARGE SCALE GENOMIC DNA]</scope>
    <source>
        <strain evidence="17 18">BT-1</strain>
    </source>
</reference>
<dbReference type="EC" id="2.7.1.26" evidence="15"/>
<comment type="function">
    <text evidence="1">Catalyzes the phosphorylation of riboflavin to FMN followed by the adenylation of FMN to FAD.</text>
</comment>
<feature type="domain" description="Riboflavin kinase" evidence="16">
    <location>
        <begin position="185"/>
        <end position="310"/>
    </location>
</feature>
<dbReference type="KEGG" id="lcc:B488_02530"/>
<evidence type="ECO:0000256" key="5">
    <source>
        <dbReference type="ARBA" id="ARBA00022643"/>
    </source>
</evidence>
<evidence type="ECO:0000256" key="14">
    <source>
        <dbReference type="ARBA" id="ARBA00049494"/>
    </source>
</evidence>
<evidence type="ECO:0000256" key="2">
    <source>
        <dbReference type="ARBA" id="ARBA00004726"/>
    </source>
</evidence>
<comment type="pathway">
    <text evidence="2 15">Cofactor biosynthesis; FAD biosynthesis; FAD from FMN: step 1/1.</text>
</comment>
<dbReference type="InterPro" id="IPR014729">
    <property type="entry name" value="Rossmann-like_a/b/a_fold"/>
</dbReference>
<keyword evidence="5 15" id="KW-0288">FMN</keyword>
<dbReference type="SMART" id="SM00904">
    <property type="entry name" value="Flavokinase"/>
    <property type="match status" value="1"/>
</dbReference>
<evidence type="ECO:0000256" key="15">
    <source>
        <dbReference type="PIRNR" id="PIRNR004491"/>
    </source>
</evidence>
<dbReference type="UniPathway" id="UPA00276">
    <property type="reaction ID" value="UER00406"/>
</dbReference>
<evidence type="ECO:0000256" key="3">
    <source>
        <dbReference type="ARBA" id="ARBA00005201"/>
    </source>
</evidence>
<dbReference type="InterPro" id="IPR015865">
    <property type="entry name" value="Riboflavin_kinase_bac/euk"/>
</dbReference>
<dbReference type="Pfam" id="PF06574">
    <property type="entry name" value="FAD_syn"/>
    <property type="match status" value="1"/>
</dbReference>
<dbReference type="RefSeq" id="WP_015272673.1">
    <property type="nucleotide sequence ID" value="NC_019907.1"/>
</dbReference>
<comment type="catalytic activity">
    <reaction evidence="13 15">
        <text>riboflavin + ATP = FMN + ADP + H(+)</text>
        <dbReference type="Rhea" id="RHEA:14357"/>
        <dbReference type="ChEBI" id="CHEBI:15378"/>
        <dbReference type="ChEBI" id="CHEBI:30616"/>
        <dbReference type="ChEBI" id="CHEBI:57986"/>
        <dbReference type="ChEBI" id="CHEBI:58210"/>
        <dbReference type="ChEBI" id="CHEBI:456216"/>
        <dbReference type="EC" id="2.7.1.26"/>
    </reaction>
</comment>
<sequence length="324" mass="36720">MKIFHCVDIHQSLPESIKGGVVAIGNFDGLHRGHCLIIKKVLQIAKGRPTLILTFEPHPRTILKPHSQIFKLSTRSIKVKILKFMGLSALIEYQFSLKLAACSAEEFVTNVLVKWLKAKQIVIGIDFQFGKEREGNGKFLQEKGLQYGFEVTLVNKLFDNNTKVISSSNIRNALENGLVDEAANLLGYRFTVESEVIYGQKLGRKLGYPTANMQLHSSVNLKKGVYAVRFRTQEGISYGGVASFGYRPTVIKNGVPLLETFVFDFSQEIYQQICAVSFFDFLRSEIKFDNLNALVTCMRKDEERSRTLLENRKPLNKIDRMIAF</sequence>
<evidence type="ECO:0000256" key="12">
    <source>
        <dbReference type="ARBA" id="ARBA00023268"/>
    </source>
</evidence>
<keyword evidence="6 15" id="KW-0808">Transferase</keyword>
<keyword evidence="18" id="KW-1185">Reference proteome</keyword>
<evidence type="ECO:0000256" key="4">
    <source>
        <dbReference type="ARBA" id="ARBA00022630"/>
    </source>
</evidence>
<dbReference type="GO" id="GO:0006747">
    <property type="term" value="P:FAD biosynthetic process"/>
    <property type="evidence" value="ECO:0007669"/>
    <property type="project" value="UniProtKB-UniRule"/>
</dbReference>
<evidence type="ECO:0000313" key="18">
    <source>
        <dbReference type="Proteomes" id="UP000010799"/>
    </source>
</evidence>
<proteinExistence type="inferred from homology"/>
<dbReference type="UniPathway" id="UPA00277">
    <property type="reaction ID" value="UER00407"/>
</dbReference>
<dbReference type="InterPro" id="IPR002606">
    <property type="entry name" value="Riboflavin_kinase_bac"/>
</dbReference>
<dbReference type="PANTHER" id="PTHR22749:SF6">
    <property type="entry name" value="RIBOFLAVIN KINASE"/>
    <property type="match status" value="1"/>
</dbReference>
<dbReference type="SUPFAM" id="SSF52374">
    <property type="entry name" value="Nucleotidylyl transferase"/>
    <property type="match status" value="1"/>
</dbReference>
<evidence type="ECO:0000256" key="8">
    <source>
        <dbReference type="ARBA" id="ARBA00022741"/>
    </source>
</evidence>
<dbReference type="AlphaFoldDB" id="L0EV25"/>
<dbReference type="EMBL" id="CP003789">
    <property type="protein sequence ID" value="AGA64246.1"/>
    <property type="molecule type" value="Genomic_DNA"/>
</dbReference>
<protein>
    <recommendedName>
        <fullName evidence="15">Riboflavin biosynthesis protein</fullName>
    </recommendedName>
    <domain>
        <recommendedName>
            <fullName evidence="15">Riboflavin kinase</fullName>
            <ecNumber evidence="15">2.7.1.26</ecNumber>
        </recommendedName>
        <alternativeName>
            <fullName evidence="15">Flavokinase</fullName>
        </alternativeName>
    </domain>
    <domain>
        <recommendedName>
            <fullName evidence="15">FMN adenylyltransferase</fullName>
            <ecNumber evidence="15">2.7.7.2</ecNumber>
        </recommendedName>
        <alternativeName>
            <fullName evidence="15">FAD pyrophosphorylase</fullName>
        </alternativeName>
        <alternativeName>
            <fullName evidence="15">FAD synthase</fullName>
        </alternativeName>
    </domain>
</protein>
<evidence type="ECO:0000256" key="7">
    <source>
        <dbReference type="ARBA" id="ARBA00022695"/>
    </source>
</evidence>
<accession>L0EV25</accession>
<dbReference type="NCBIfam" id="TIGR00083">
    <property type="entry name" value="ribF"/>
    <property type="match status" value="1"/>
</dbReference>
<comment type="pathway">
    <text evidence="3 15">Cofactor biosynthesis; FMN biosynthesis; FMN from riboflavin (ATP route): step 1/1.</text>
</comment>
<evidence type="ECO:0000256" key="9">
    <source>
        <dbReference type="ARBA" id="ARBA00022777"/>
    </source>
</evidence>
<dbReference type="Gene3D" id="3.40.50.620">
    <property type="entry name" value="HUPs"/>
    <property type="match status" value="1"/>
</dbReference>
<dbReference type="GO" id="GO:0009231">
    <property type="term" value="P:riboflavin biosynthetic process"/>
    <property type="evidence" value="ECO:0007669"/>
    <property type="project" value="InterPro"/>
</dbReference>
<dbReference type="Pfam" id="PF01687">
    <property type="entry name" value="Flavokinase"/>
    <property type="match status" value="1"/>
</dbReference>
<keyword evidence="10 15" id="KW-0274">FAD</keyword>
<comment type="similarity">
    <text evidence="15">Belongs to the ribF family.</text>
</comment>
<evidence type="ECO:0000256" key="1">
    <source>
        <dbReference type="ARBA" id="ARBA00002121"/>
    </source>
</evidence>
<evidence type="ECO:0000256" key="11">
    <source>
        <dbReference type="ARBA" id="ARBA00022840"/>
    </source>
</evidence>
<keyword evidence="12" id="KW-0511">Multifunctional enzyme</keyword>
<dbReference type="eggNOG" id="COG0196">
    <property type="taxonomic scope" value="Bacteria"/>
</dbReference>
<dbReference type="InterPro" id="IPR023465">
    <property type="entry name" value="Riboflavin_kinase_dom_sf"/>
</dbReference>
<dbReference type="FunFam" id="3.40.50.620:FF:000021">
    <property type="entry name" value="Riboflavin biosynthesis protein"/>
    <property type="match status" value="1"/>
</dbReference>
<dbReference type="PIRSF" id="PIRSF004491">
    <property type="entry name" value="FAD_Synth"/>
    <property type="match status" value="1"/>
</dbReference>
<comment type="catalytic activity">
    <reaction evidence="14 15">
        <text>FMN + ATP + H(+) = FAD + diphosphate</text>
        <dbReference type="Rhea" id="RHEA:17237"/>
        <dbReference type="ChEBI" id="CHEBI:15378"/>
        <dbReference type="ChEBI" id="CHEBI:30616"/>
        <dbReference type="ChEBI" id="CHEBI:33019"/>
        <dbReference type="ChEBI" id="CHEBI:57692"/>
        <dbReference type="ChEBI" id="CHEBI:58210"/>
        <dbReference type="EC" id="2.7.7.2"/>
    </reaction>
</comment>
<dbReference type="Gene3D" id="2.40.30.30">
    <property type="entry name" value="Riboflavin kinase-like"/>
    <property type="match status" value="1"/>
</dbReference>
<keyword evidence="9 15" id="KW-0418">Kinase</keyword>
<keyword evidence="11 15" id="KW-0067">ATP-binding</keyword>
<dbReference type="SUPFAM" id="SSF82114">
    <property type="entry name" value="Riboflavin kinase-like"/>
    <property type="match status" value="1"/>
</dbReference>
<evidence type="ECO:0000313" key="17">
    <source>
        <dbReference type="EMBL" id="AGA64246.1"/>
    </source>
</evidence>
<evidence type="ECO:0000259" key="16">
    <source>
        <dbReference type="SMART" id="SM00904"/>
    </source>
</evidence>
<dbReference type="NCBIfam" id="NF004160">
    <property type="entry name" value="PRK05627.1-3"/>
    <property type="match status" value="1"/>
</dbReference>
<dbReference type="PANTHER" id="PTHR22749">
    <property type="entry name" value="RIBOFLAVIN KINASE/FMN ADENYLYLTRANSFERASE"/>
    <property type="match status" value="1"/>
</dbReference>